<sequence>MSENSAAPGTRPATAPGPQPEPIRFFGTTWVDHDGGYGLRRVGVAVGSLAAAVAACLVLRLAYEGLEIAEAGSFVGILVIAMFSICSAIAFRKTWEGFAARPKDPDREDSLRGLKSIGFIGSLLAYFVRSLTEAPGEKLRRTEYETARAQFEKRRSTRTGNPAARGTSGRKRPKRG</sequence>
<evidence type="ECO:0000313" key="4">
    <source>
        <dbReference type="EMBL" id="NEB97091.1"/>
    </source>
</evidence>
<dbReference type="Proteomes" id="UP000470951">
    <property type="component" value="Unassembled WGS sequence"/>
</dbReference>
<dbReference type="RefSeq" id="WP_047177238.1">
    <property type="nucleotide sequence ID" value="NZ_CBDRIV010000041.1"/>
</dbReference>
<accession>A0A6G3T2T6</accession>
<feature type="compositionally biased region" description="Basic and acidic residues" evidence="1">
    <location>
        <begin position="142"/>
        <end position="154"/>
    </location>
</feature>
<protein>
    <recommendedName>
        <fullName evidence="6">EamA/RhaT family transporter</fullName>
    </recommendedName>
</protein>
<evidence type="ECO:0000313" key="3">
    <source>
        <dbReference type="EMBL" id="NEB89577.1"/>
    </source>
</evidence>
<proteinExistence type="predicted"/>
<keyword evidence="2" id="KW-1133">Transmembrane helix</keyword>
<gene>
    <name evidence="3" type="ORF">G3I43_36275</name>
    <name evidence="4" type="ORF">G3I58_03570</name>
</gene>
<keyword evidence="2" id="KW-0812">Transmembrane</keyword>
<evidence type="ECO:0000256" key="1">
    <source>
        <dbReference type="SAM" id="MobiDB-lite"/>
    </source>
</evidence>
<keyword evidence="2" id="KW-0472">Membrane</keyword>
<organism evidence="3">
    <name type="scientific">Streptomyces anulatus</name>
    <name type="common">Streptomyces chrysomallus</name>
    <dbReference type="NCBI Taxonomy" id="1892"/>
    <lineage>
        <taxon>Bacteria</taxon>
        <taxon>Bacillati</taxon>
        <taxon>Actinomycetota</taxon>
        <taxon>Actinomycetes</taxon>
        <taxon>Kitasatosporales</taxon>
        <taxon>Streptomycetaceae</taxon>
        <taxon>Streptomyces</taxon>
    </lineage>
</organism>
<name>A0A6G3T2T6_STRAQ</name>
<evidence type="ECO:0000256" key="2">
    <source>
        <dbReference type="SAM" id="Phobius"/>
    </source>
</evidence>
<dbReference type="EMBL" id="JAAGMS010000040">
    <property type="protein sequence ID" value="NEB97091.1"/>
    <property type="molecule type" value="Genomic_DNA"/>
</dbReference>
<evidence type="ECO:0000313" key="5">
    <source>
        <dbReference type="Proteomes" id="UP000470951"/>
    </source>
</evidence>
<feature type="transmembrane region" description="Helical" evidence="2">
    <location>
        <begin position="74"/>
        <end position="91"/>
    </location>
</feature>
<feature type="transmembrane region" description="Helical" evidence="2">
    <location>
        <begin position="42"/>
        <end position="62"/>
    </location>
</feature>
<dbReference type="EMBL" id="JAAGMK010001027">
    <property type="protein sequence ID" value="NEB89577.1"/>
    <property type="molecule type" value="Genomic_DNA"/>
</dbReference>
<dbReference type="AlphaFoldDB" id="A0A6G3T2T6"/>
<evidence type="ECO:0008006" key="6">
    <source>
        <dbReference type="Google" id="ProtNLM"/>
    </source>
</evidence>
<comment type="caution">
    <text evidence="3">The sequence shown here is derived from an EMBL/GenBank/DDBJ whole genome shotgun (WGS) entry which is preliminary data.</text>
</comment>
<reference evidence="3 5" key="1">
    <citation type="submission" date="2020-01" db="EMBL/GenBank/DDBJ databases">
        <title>Insect and environment-associated Actinomycetes.</title>
        <authorList>
            <person name="Currrie C."/>
            <person name="Chevrette M."/>
            <person name="Carlson C."/>
            <person name="Stubbendieck R."/>
            <person name="Wendt-Pienkowski E."/>
        </authorList>
    </citation>
    <scope>NUCLEOTIDE SEQUENCE</scope>
    <source>
        <strain evidence="3">SID505</strain>
        <strain evidence="4 5">SID7903</strain>
    </source>
</reference>
<feature type="region of interest" description="Disordered" evidence="1">
    <location>
        <begin position="1"/>
        <end position="21"/>
    </location>
</feature>
<feature type="region of interest" description="Disordered" evidence="1">
    <location>
        <begin position="142"/>
        <end position="176"/>
    </location>
</feature>
<feature type="compositionally biased region" description="Low complexity" evidence="1">
    <location>
        <begin position="1"/>
        <end position="14"/>
    </location>
</feature>